<dbReference type="Pfam" id="PF14745">
    <property type="entry name" value="WASH-4_N"/>
    <property type="match status" value="1"/>
</dbReference>
<dbReference type="Proteomes" id="UP001162131">
    <property type="component" value="Unassembled WGS sequence"/>
</dbReference>
<reference evidence="6" key="1">
    <citation type="submission" date="2021-09" db="EMBL/GenBank/DDBJ databases">
        <authorList>
            <consortium name="AG Swart"/>
            <person name="Singh M."/>
            <person name="Singh A."/>
            <person name="Seah K."/>
            <person name="Emmerich C."/>
        </authorList>
    </citation>
    <scope>NUCLEOTIDE SEQUENCE</scope>
    <source>
        <strain evidence="6">ATCC30299</strain>
    </source>
</reference>
<accession>A0AAU9K118</accession>
<dbReference type="GO" id="GO:0005768">
    <property type="term" value="C:endosome"/>
    <property type="evidence" value="ECO:0007669"/>
    <property type="project" value="TreeGrafter"/>
</dbReference>
<proteinExistence type="predicted"/>
<feature type="domain" description="WASH complex subunit 7 C-terminal" evidence="5">
    <location>
        <begin position="964"/>
        <end position="1123"/>
    </location>
</feature>
<feature type="coiled-coil region" evidence="1">
    <location>
        <begin position="1068"/>
        <end position="1095"/>
    </location>
</feature>
<dbReference type="PANTHER" id="PTHR31409">
    <property type="entry name" value="WASH COMPLEX SUBUNIT 4"/>
    <property type="match status" value="1"/>
</dbReference>
<dbReference type="InterPro" id="IPR028282">
    <property type="entry name" value="WASH-7_central"/>
</dbReference>
<comment type="caution">
    <text evidence="6">The sequence shown here is derived from an EMBL/GenBank/DDBJ whole genome shotgun (WGS) entry which is preliminary data.</text>
</comment>
<dbReference type="EMBL" id="CAJZBQ010000051">
    <property type="protein sequence ID" value="CAG9330567.1"/>
    <property type="molecule type" value="Genomic_DNA"/>
</dbReference>
<organism evidence="6 7">
    <name type="scientific">Blepharisma stoltei</name>
    <dbReference type="NCBI Taxonomy" id="1481888"/>
    <lineage>
        <taxon>Eukaryota</taxon>
        <taxon>Sar</taxon>
        <taxon>Alveolata</taxon>
        <taxon>Ciliophora</taxon>
        <taxon>Postciliodesmatophora</taxon>
        <taxon>Heterotrichea</taxon>
        <taxon>Heterotrichida</taxon>
        <taxon>Blepharismidae</taxon>
        <taxon>Blepharisma</taxon>
    </lineage>
</organism>
<evidence type="ECO:0000313" key="6">
    <source>
        <dbReference type="EMBL" id="CAG9330567.1"/>
    </source>
</evidence>
<feature type="compositionally biased region" description="Acidic residues" evidence="2">
    <location>
        <begin position="1"/>
        <end position="11"/>
    </location>
</feature>
<evidence type="ECO:0000259" key="4">
    <source>
        <dbReference type="Pfam" id="PF14745"/>
    </source>
</evidence>
<dbReference type="AlphaFoldDB" id="A0AAU9K118"/>
<dbReference type="Pfam" id="PF14746">
    <property type="entry name" value="WASH-7_C"/>
    <property type="match status" value="1"/>
</dbReference>
<evidence type="ECO:0000313" key="7">
    <source>
        <dbReference type="Proteomes" id="UP001162131"/>
    </source>
</evidence>
<sequence>MEPVYSDEETDDLKSKASNPMARPANEFQLIKFKELITLYKEKLNEIQKIKSEEPCHPRAMATEYQGFEKAIGILEMVNTSNSDLNKVYTVFTYLISEIRLAREYIDTNVIPALNFYGEGTPQDQELEEGDAELMIGKIIGFLGETFENLSYLNSLVINMVHQLHCLFNKKQAKSHDMYTKLFKYVHPMCAFDALGMILGALASIDAVVADNENLTNHWELYKRMMQFVKSAPSKYNINERQEKQLRKCCLQLDRTILGASCLQVCLTQKAFEPGISSNKELQAEFQQYFRIKLDKIYNTIDTQFEWQESKQVVDVLCLYFLYRRLYPKDFDKKLFKAFWSLQKKAPAVSITGLVLIYPSELLMKHSPPPKSITLEPKDPDAYISQFIQKSDEQLSNYVQFWHTKFSLWSSRMQSFLNTSSSISGSQEQLQSSQGKLLLQGLILAYQIQNYVQTNTALHEHHGVPFSANFIPLIMEAIELIKAISSTLERKQEIIALNLGGIMKLIIDEGIRPFDTIREKNYGKKGETATDLMNVYRLVQDLAKGCMNATRIDILRFSNEILDMKSELRDNDRSIVNDCIWRLGILADYQDNLKRSTDCSFVYWIQELNTHFLSFIYAEPANVHRLKYLYMALEDSAYQLLASKHMEDPKSLKDNYLKDREDELVNQVIMPLARAIESDLRLQIHSLYISGIEKQNPLESSNLSWFLESQPLQFCEKIIDIKKRIEGYLDETFYNMTALNLNDWRVYEEMRSLAKQKYNMVLSEVHLPSKHLDQGMDLLEITRKLPSFVNGFKYNLHNQFFMEATSGDDKHVRCVSFMHITNSLKTHGLGLINSTINTTYKLLAKKFQVFSQFLFDDHIFSQLVKDKKFFEANRDQLNQLMPYDRPETFLKEIKRLGTFEGGATYIDKFRQLITQIGNTLGLIRMIKTAGLNLTATKTQFIPNTQEIPEFTELAKEYSPSTDISTKVLDSIIASLTKNFTEDTEYFSILVKTFQGVLNNSEAKHLKYFYLIIPALTISFIENILVAKDKLTKKKADDMYFTDDGFAVGLAYILRILEQENDFDSLHWFESVEQKFEQEEERLNNIKNQEEVMKMQQISLRKIIVFRQEFELLKYCFLGARIFFSQA</sequence>
<name>A0AAU9K118_9CILI</name>
<evidence type="ECO:0000256" key="1">
    <source>
        <dbReference type="SAM" id="Coils"/>
    </source>
</evidence>
<evidence type="ECO:0000259" key="3">
    <source>
        <dbReference type="Pfam" id="PF14744"/>
    </source>
</evidence>
<gene>
    <name evidence="6" type="ORF">BSTOLATCC_MIC51149</name>
</gene>
<dbReference type="GO" id="GO:0007032">
    <property type="term" value="P:endosome organization"/>
    <property type="evidence" value="ECO:0007669"/>
    <property type="project" value="TreeGrafter"/>
</dbReference>
<dbReference type="GO" id="GO:0071203">
    <property type="term" value="C:WASH complex"/>
    <property type="evidence" value="ECO:0007669"/>
    <property type="project" value="InterPro"/>
</dbReference>
<dbReference type="Pfam" id="PF14744">
    <property type="entry name" value="WASH-7_mid"/>
    <property type="match status" value="1"/>
</dbReference>
<evidence type="ECO:0000259" key="5">
    <source>
        <dbReference type="Pfam" id="PF14746"/>
    </source>
</evidence>
<keyword evidence="1" id="KW-0175">Coiled coil</keyword>
<dbReference type="PANTHER" id="PTHR31409:SF0">
    <property type="entry name" value="WASH COMPLEX SUBUNIT 4"/>
    <property type="match status" value="1"/>
</dbReference>
<dbReference type="GO" id="GO:0016197">
    <property type="term" value="P:endosomal transport"/>
    <property type="evidence" value="ECO:0007669"/>
    <property type="project" value="TreeGrafter"/>
</dbReference>
<dbReference type="InterPro" id="IPR028191">
    <property type="entry name" value="WASH-4_N"/>
</dbReference>
<dbReference type="InterPro" id="IPR027307">
    <property type="entry name" value="WASH7"/>
</dbReference>
<feature type="region of interest" description="Disordered" evidence="2">
    <location>
        <begin position="1"/>
        <end position="20"/>
    </location>
</feature>
<feature type="domain" description="WASH complex subunit 7 central" evidence="3">
    <location>
        <begin position="601"/>
        <end position="945"/>
    </location>
</feature>
<feature type="domain" description="WASH complex subunit 4 N-terminal" evidence="4">
    <location>
        <begin position="61"/>
        <end position="600"/>
    </location>
</feature>
<protein>
    <submittedName>
        <fullName evidence="6">Uncharacterized protein</fullName>
    </submittedName>
</protein>
<dbReference type="InterPro" id="IPR028283">
    <property type="entry name" value="WASH-7_C"/>
</dbReference>
<keyword evidence="7" id="KW-1185">Reference proteome</keyword>
<evidence type="ECO:0000256" key="2">
    <source>
        <dbReference type="SAM" id="MobiDB-lite"/>
    </source>
</evidence>